<proteinExistence type="predicted"/>
<dbReference type="EMBL" id="CP003642">
    <property type="protein sequence ID" value="AFZ25381.1"/>
    <property type="molecule type" value="Genomic_DNA"/>
</dbReference>
<dbReference type="AlphaFoldDB" id="K9X000"/>
<organism evidence="1 2">
    <name type="scientific">Cylindrospermum stagnale PCC 7417</name>
    <dbReference type="NCBI Taxonomy" id="56107"/>
    <lineage>
        <taxon>Bacteria</taxon>
        <taxon>Bacillati</taxon>
        <taxon>Cyanobacteriota</taxon>
        <taxon>Cyanophyceae</taxon>
        <taxon>Nostocales</taxon>
        <taxon>Nostocaceae</taxon>
        <taxon>Cylindrospermum</taxon>
    </lineage>
</organism>
<gene>
    <name evidence="1" type="ORF">Cylst_3218</name>
</gene>
<dbReference type="OrthoDB" id="458764at2"/>
<evidence type="ECO:0000313" key="1">
    <source>
        <dbReference type="EMBL" id="AFZ25381.1"/>
    </source>
</evidence>
<dbReference type="KEGG" id="csg:Cylst_3218"/>
<dbReference type="PATRIC" id="fig|56107.3.peg.3523"/>
<dbReference type="STRING" id="56107.Cylst_3218"/>
<accession>K9X000</accession>
<dbReference type="CDD" id="cd07176">
    <property type="entry name" value="terB"/>
    <property type="match status" value="1"/>
</dbReference>
<dbReference type="RefSeq" id="WP_015208633.1">
    <property type="nucleotide sequence ID" value="NC_019757.1"/>
</dbReference>
<protein>
    <submittedName>
        <fullName evidence="1">Uncharacterized protein</fullName>
    </submittedName>
</protein>
<reference evidence="1 2" key="1">
    <citation type="submission" date="2012-06" db="EMBL/GenBank/DDBJ databases">
        <title>Finished chromosome of genome of Cylindrospermum stagnale PCC 7417.</title>
        <authorList>
            <consortium name="US DOE Joint Genome Institute"/>
            <person name="Gugger M."/>
            <person name="Coursin T."/>
            <person name="Rippka R."/>
            <person name="Tandeau De Marsac N."/>
            <person name="Huntemann M."/>
            <person name="Wei C.-L."/>
            <person name="Han J."/>
            <person name="Detter J.C."/>
            <person name="Han C."/>
            <person name="Tapia R."/>
            <person name="Chen A."/>
            <person name="Kyrpides N."/>
            <person name="Mavromatis K."/>
            <person name="Markowitz V."/>
            <person name="Szeto E."/>
            <person name="Ivanova N."/>
            <person name="Pagani I."/>
            <person name="Pati A."/>
            <person name="Goodwin L."/>
            <person name="Nordberg H.P."/>
            <person name="Cantor M.N."/>
            <person name="Hua S.X."/>
            <person name="Woyke T."/>
            <person name="Kerfeld C.A."/>
        </authorList>
    </citation>
    <scope>NUCLEOTIDE SEQUENCE [LARGE SCALE GENOMIC DNA]</scope>
    <source>
        <strain evidence="1 2">PCC 7417</strain>
    </source>
</reference>
<dbReference type="Proteomes" id="UP000010475">
    <property type="component" value="Chromosome"/>
</dbReference>
<sequence>MTKYEKIFNSQEASEESLSPEEAVAAIAVITALAESTVDEVEAERLVINLWEFEVFEEYSEDEIAEIVDRLLGIAEDEGLGALFNTASASLSDEIVLDGFAAGVIMVLDEEKLIIPKQKQPYLKKLQTALELEDGEAEEIIQEVIAAFQEAENEEYADDEDETLIIEDFSQQVYESPLGNFTVPIPVDAEQGGRVQSQEGVVGFSDDFGTLLRIDYYPLPPEQLEEMESTGQEEYLQSILIEKYVPQAIFAHVPGAEVKHTEYLEETWEGSYYALVDMPKGSTISKQENNGTAIRLDAYRGLLALINGEFLYIVSSQRSFFNGDTPGTLEEEAEEIKVNILNFLETIEFN</sequence>
<dbReference type="HOGENOM" id="CLU_791875_0_0_3"/>
<dbReference type="eggNOG" id="COG3793">
    <property type="taxonomic scope" value="Bacteria"/>
</dbReference>
<keyword evidence="2" id="KW-1185">Reference proteome</keyword>
<evidence type="ECO:0000313" key="2">
    <source>
        <dbReference type="Proteomes" id="UP000010475"/>
    </source>
</evidence>
<name>K9X000_9NOST</name>